<dbReference type="Gene3D" id="1.10.600.10">
    <property type="entry name" value="Farnesyl Diphosphate Synthase"/>
    <property type="match status" value="1"/>
</dbReference>
<feature type="domain" description="Terpene synthase metal-binding" evidence="3">
    <location>
        <begin position="243"/>
        <end position="443"/>
    </location>
</feature>
<dbReference type="Pfam" id="PF01397">
    <property type="entry name" value="Terpene_synth"/>
    <property type="match status" value="2"/>
</dbReference>
<dbReference type="SUPFAM" id="SSF48239">
    <property type="entry name" value="Terpenoid cyclases/Protein prenyltransferases"/>
    <property type="match status" value="1"/>
</dbReference>
<evidence type="ECO:0000313" key="4">
    <source>
        <dbReference type="EMBL" id="CBH32654.1"/>
    </source>
</evidence>
<keyword evidence="1" id="KW-0479">Metal-binding</keyword>
<dbReference type="GO" id="GO:0016114">
    <property type="term" value="P:terpenoid biosynthetic process"/>
    <property type="evidence" value="ECO:0007669"/>
    <property type="project" value="InterPro"/>
</dbReference>
<accession>D8L9U2</accession>
<feature type="domain" description="Terpene synthase N-terminal" evidence="2">
    <location>
        <begin position="110"/>
        <end position="185"/>
    </location>
</feature>
<gene>
    <name evidence="4" type="ORF">TAA_ctg0954b.00380.1</name>
</gene>
<dbReference type="Gene3D" id="1.50.10.130">
    <property type="entry name" value="Terpene synthase, N-terminal domain"/>
    <property type="match status" value="2"/>
</dbReference>
<dbReference type="GO" id="GO:0000287">
    <property type="term" value="F:magnesium ion binding"/>
    <property type="evidence" value="ECO:0007669"/>
    <property type="project" value="InterPro"/>
</dbReference>
<evidence type="ECO:0000259" key="3">
    <source>
        <dbReference type="Pfam" id="PF03936"/>
    </source>
</evidence>
<dbReference type="AlphaFoldDB" id="D8L9U2"/>
<reference evidence="4" key="1">
    <citation type="journal article" date="2010" name="Plant Cell">
        <title>Megabase level sequencing reveals contrasted organization and evolution patterns of the wheat gene and transposable element spaces.</title>
        <authorList>
            <consortium name="Genoscope -,C.E.A."/>
            <person name="Choulet F."/>
            <person name="Wicker T."/>
            <person name="Rustenholz C."/>
            <person name="Paux E."/>
            <person name="Salse J."/>
            <person name="Leroy P."/>
            <person name="Schlub S."/>
            <person name="Le Paslier M.C."/>
            <person name="Magdelenat G."/>
            <person name="Gonthier C."/>
            <person name="Couloux A."/>
            <person name="Budak H."/>
            <person name="Breen J."/>
            <person name="Kong X."/>
            <person name="Gut M."/>
            <person name="Brunel D."/>
            <person name="Anderson J.A."/>
            <person name="Gill B.S."/>
            <person name="Appels R."/>
            <person name="Keller B."/>
            <person name="Feuillet C."/>
        </authorList>
    </citation>
    <scope>NUCLEOTIDE SEQUENCE</scope>
</reference>
<dbReference type="InterPro" id="IPR001906">
    <property type="entry name" value="Terpene_synth_N"/>
</dbReference>
<dbReference type="InterPro" id="IPR036965">
    <property type="entry name" value="Terpene_synth_N_sf"/>
</dbReference>
<evidence type="ECO:0000256" key="1">
    <source>
        <dbReference type="ARBA" id="ARBA00022723"/>
    </source>
</evidence>
<dbReference type="PANTHER" id="PTHR31225">
    <property type="entry name" value="OS04G0344100 PROTEIN-RELATED"/>
    <property type="match status" value="1"/>
</dbReference>
<protein>
    <submittedName>
        <fullName evidence="4">Terpene synthase, putative</fullName>
    </submittedName>
</protein>
<dbReference type="SUPFAM" id="SSF48576">
    <property type="entry name" value="Terpenoid synthases"/>
    <property type="match status" value="1"/>
</dbReference>
<organism evidence="4">
    <name type="scientific">Triticum aestivum</name>
    <name type="common">Wheat</name>
    <dbReference type="NCBI Taxonomy" id="4565"/>
    <lineage>
        <taxon>Eukaryota</taxon>
        <taxon>Viridiplantae</taxon>
        <taxon>Streptophyta</taxon>
        <taxon>Embryophyta</taxon>
        <taxon>Tracheophyta</taxon>
        <taxon>Spermatophyta</taxon>
        <taxon>Magnoliopsida</taxon>
        <taxon>Liliopsida</taxon>
        <taxon>Poales</taxon>
        <taxon>Poaceae</taxon>
        <taxon>BOP clade</taxon>
        <taxon>Pooideae</taxon>
        <taxon>Triticodae</taxon>
        <taxon>Triticeae</taxon>
        <taxon>Triticinae</taxon>
        <taxon>Triticum</taxon>
    </lineage>
</organism>
<dbReference type="InterPro" id="IPR005630">
    <property type="entry name" value="Terpene_synthase_metal-bd"/>
</dbReference>
<sequence length="474" mass="53873">MAVTSADDAASRLRMINAGSAATRGAFAASEWGDLPLLVFHFAQPPLQRSEEWMRERVEELKGRVRTMFSDGSVAEAVTLMDTLERLGVDGHFREEIDSAISRIVHPDESADALDNFRDGMGNFKASLSSDPRALLSLYNAAHMAVPGDGPALDDVINFTRHQLETIVAKGELRSPLAEQVARALDHPLPWFTRLLETMYYVGEYAQEETHDNTLLELARLNSHLMRSLHLRELKALSLWWRDLYDTVNLPYTRDRMVEVYFWSCGMIPEEEHSRARLMFAKTFGLVTFLDDTYDVHATLEECRSFTKAMQRWDDSAVSILPEYLRMLYIKTLSTFKDFENMLKPHEKYRMSYAKKAYQLQAEYYMQEAQWSNDKHQPTFKEHEELSVMSSGLPMLNLEALMGYGAIVTKKVFEWTCAVPDVVRAGAQIGRFLNDISSYKDDEPGMHGDGPCVIASGATGGEYSKVERGHLPPR</sequence>
<dbReference type="Pfam" id="PF03936">
    <property type="entry name" value="Terpene_synth_C"/>
    <property type="match status" value="1"/>
</dbReference>
<feature type="domain" description="Terpene synthase N-terminal" evidence="2">
    <location>
        <begin position="32"/>
        <end position="106"/>
    </location>
</feature>
<name>D8L9U2_WHEAT</name>
<evidence type="ECO:0000259" key="2">
    <source>
        <dbReference type="Pfam" id="PF01397"/>
    </source>
</evidence>
<dbReference type="InterPro" id="IPR050148">
    <property type="entry name" value="Terpene_synthase-like"/>
</dbReference>
<proteinExistence type="predicted"/>
<dbReference type="InterPro" id="IPR008930">
    <property type="entry name" value="Terpenoid_cyclase/PrenylTrfase"/>
</dbReference>
<dbReference type="InterPro" id="IPR008949">
    <property type="entry name" value="Isoprenoid_synthase_dom_sf"/>
</dbReference>
<dbReference type="EMBL" id="FN564434">
    <property type="protein sequence ID" value="CBH32654.1"/>
    <property type="molecule type" value="Genomic_DNA"/>
</dbReference>
<dbReference type="PANTHER" id="PTHR31225:SF224">
    <property type="entry name" value="TERPENE SYNTHASE"/>
    <property type="match status" value="1"/>
</dbReference>
<dbReference type="GO" id="GO:0010333">
    <property type="term" value="F:terpene synthase activity"/>
    <property type="evidence" value="ECO:0007669"/>
    <property type="project" value="InterPro"/>
</dbReference>